<dbReference type="InterPro" id="IPR051621">
    <property type="entry name" value="T2SS_protein_J"/>
</dbReference>
<dbReference type="Proteomes" id="UP001228139">
    <property type="component" value="Chromosome"/>
</dbReference>
<evidence type="ECO:0000256" key="2">
    <source>
        <dbReference type="ARBA" id="ARBA00022481"/>
    </source>
</evidence>
<evidence type="ECO:0000256" key="5">
    <source>
        <dbReference type="ARBA" id="ARBA00023136"/>
    </source>
</evidence>
<proteinExistence type="predicted"/>
<dbReference type="PANTHER" id="PTHR39583">
    <property type="entry name" value="TYPE II SECRETION SYSTEM PROTEIN J-RELATED"/>
    <property type="match status" value="1"/>
</dbReference>
<evidence type="ECO:0000256" key="3">
    <source>
        <dbReference type="ARBA" id="ARBA00022692"/>
    </source>
</evidence>
<gene>
    <name evidence="6" type="ORF">Q3V30_04450</name>
</gene>
<accession>A0AA50DKU9</accession>
<dbReference type="KEGG" id="epi:Q3V30_04450"/>
<dbReference type="PANTHER" id="PTHR39583:SF3">
    <property type="entry name" value="PREPILIN PEPTIDASE-DEPENDENT PROTEIN B"/>
    <property type="match status" value="1"/>
</dbReference>
<dbReference type="NCBIfam" id="NF007848">
    <property type="entry name" value="PRK10557.1"/>
    <property type="match status" value="1"/>
</dbReference>
<keyword evidence="5" id="KW-0472">Membrane</keyword>
<dbReference type="GO" id="GO:0015628">
    <property type="term" value="P:protein secretion by the type II secretion system"/>
    <property type="evidence" value="ECO:0007669"/>
    <property type="project" value="TreeGrafter"/>
</dbReference>
<dbReference type="PIRSF" id="PIRSF004525">
    <property type="entry name" value="Pilin_peptidase-dep_B_prd"/>
    <property type="match status" value="1"/>
</dbReference>
<reference evidence="6 7" key="1">
    <citation type="submission" date="2023-07" db="EMBL/GenBank/DDBJ databases">
        <title>Pathogenic bacteria of pear tree diseases.</title>
        <authorList>
            <person name="Zhang Z."/>
            <person name="He L."/>
            <person name="Huang R."/>
        </authorList>
    </citation>
    <scope>NUCLEOTIDE SEQUENCE [LARGE SCALE GENOMIC DNA]</scope>
    <source>
        <strain evidence="6 7">DE2</strain>
    </source>
</reference>
<keyword evidence="4" id="KW-1133">Transmembrane helix</keyword>
<evidence type="ECO:0000313" key="7">
    <source>
        <dbReference type="Proteomes" id="UP001228139"/>
    </source>
</evidence>
<evidence type="ECO:0000256" key="4">
    <source>
        <dbReference type="ARBA" id="ARBA00022989"/>
    </source>
</evidence>
<keyword evidence="7" id="KW-1185">Reference proteome</keyword>
<dbReference type="NCBIfam" id="TIGR02532">
    <property type="entry name" value="IV_pilin_GFxxxE"/>
    <property type="match status" value="1"/>
</dbReference>
<dbReference type="InterPro" id="IPR012902">
    <property type="entry name" value="N_methyl_site"/>
</dbReference>
<comment type="subcellular location">
    <subcellularLocation>
        <location evidence="1">Membrane</location>
        <topology evidence="1">Single-pass membrane protein</topology>
    </subcellularLocation>
</comment>
<protein>
    <submittedName>
        <fullName evidence="6">Prepilin peptidase-dependent protein</fullName>
    </submittedName>
</protein>
<keyword evidence="2" id="KW-0488">Methylation</keyword>
<sequence length="180" mass="19965">MKQGGFSLMEMLIALAVSSVLLVGAARVLPALQRHNLQTLMRFQLHEEIQLMMATLQKAVIRAGYCKGECAGAGLRIAESGRCFLVRWDENSNGRWEGIGSAESDFYGYRFRQGSLETQRGVESCEGSGWEKLNDPATVILSDFQIVQNAKQIRLTLTASARAFPQQPITLERWITAGNL</sequence>
<evidence type="ECO:0000256" key="1">
    <source>
        <dbReference type="ARBA" id="ARBA00004167"/>
    </source>
</evidence>
<dbReference type="GO" id="GO:0016020">
    <property type="term" value="C:membrane"/>
    <property type="evidence" value="ECO:0007669"/>
    <property type="project" value="UniProtKB-SubCell"/>
</dbReference>
<keyword evidence="3" id="KW-0812">Transmembrane</keyword>
<name>A0AA50DKU9_9GAMM</name>
<dbReference type="InterPro" id="IPR016419">
    <property type="entry name" value="Prepilin_Pept-dep_B_prd"/>
</dbReference>
<organism evidence="6 7">
    <name type="scientific">Erwinia pyri</name>
    <dbReference type="NCBI Taxonomy" id="3062598"/>
    <lineage>
        <taxon>Bacteria</taxon>
        <taxon>Pseudomonadati</taxon>
        <taxon>Pseudomonadota</taxon>
        <taxon>Gammaproteobacteria</taxon>
        <taxon>Enterobacterales</taxon>
        <taxon>Erwiniaceae</taxon>
        <taxon>Erwinia</taxon>
    </lineage>
</organism>
<dbReference type="Pfam" id="PF07963">
    <property type="entry name" value="N_methyl"/>
    <property type="match status" value="1"/>
</dbReference>
<dbReference type="EMBL" id="CP132353">
    <property type="protein sequence ID" value="WLS79764.1"/>
    <property type="molecule type" value="Genomic_DNA"/>
</dbReference>
<evidence type="ECO:0000313" key="6">
    <source>
        <dbReference type="EMBL" id="WLS79764.1"/>
    </source>
</evidence>
<dbReference type="AlphaFoldDB" id="A0AA50DKU9"/>